<proteinExistence type="predicted"/>
<keyword evidence="1" id="KW-0378">Hydrolase</keyword>
<dbReference type="Proteomes" id="UP000244450">
    <property type="component" value="Unassembled WGS sequence"/>
</dbReference>
<organism evidence="1 2">
    <name type="scientific">Chitinophaga parva</name>
    <dbReference type="NCBI Taxonomy" id="2169414"/>
    <lineage>
        <taxon>Bacteria</taxon>
        <taxon>Pseudomonadati</taxon>
        <taxon>Bacteroidota</taxon>
        <taxon>Chitinophagia</taxon>
        <taxon>Chitinophagales</taxon>
        <taxon>Chitinophagaceae</taxon>
        <taxon>Chitinophaga</taxon>
    </lineage>
</organism>
<evidence type="ECO:0000313" key="1">
    <source>
        <dbReference type="EMBL" id="PUZ25733.1"/>
    </source>
</evidence>
<dbReference type="Pfam" id="PF07751">
    <property type="entry name" value="Abi_2"/>
    <property type="match status" value="1"/>
</dbReference>
<keyword evidence="2" id="KW-1185">Reference proteome</keyword>
<name>A0A2T7BHL3_9BACT</name>
<evidence type="ECO:0000313" key="2">
    <source>
        <dbReference type="Proteomes" id="UP000244450"/>
    </source>
</evidence>
<protein>
    <submittedName>
        <fullName evidence="1">CAAX protease</fullName>
    </submittedName>
</protein>
<keyword evidence="1" id="KW-0645">Protease</keyword>
<comment type="caution">
    <text evidence="1">The sequence shown here is derived from an EMBL/GenBank/DDBJ whole genome shotgun (WGS) entry which is preliminary data.</text>
</comment>
<reference evidence="1 2" key="1">
    <citation type="submission" date="2018-04" db="EMBL/GenBank/DDBJ databases">
        <title>Chitinophaga fuyangensis sp. nov., isolated from soil in a chemical factory.</title>
        <authorList>
            <person name="Chen K."/>
        </authorList>
    </citation>
    <scope>NUCLEOTIDE SEQUENCE [LARGE SCALE GENOMIC DNA]</scope>
    <source>
        <strain evidence="1 2">LY-1</strain>
    </source>
</reference>
<dbReference type="EMBL" id="QCYK01000002">
    <property type="protein sequence ID" value="PUZ25733.1"/>
    <property type="molecule type" value="Genomic_DNA"/>
</dbReference>
<dbReference type="RefSeq" id="WP_108687572.1">
    <property type="nucleotide sequence ID" value="NZ_QCYK01000002.1"/>
</dbReference>
<dbReference type="GO" id="GO:0006508">
    <property type="term" value="P:proteolysis"/>
    <property type="evidence" value="ECO:0007669"/>
    <property type="project" value="UniProtKB-KW"/>
</dbReference>
<dbReference type="InterPro" id="IPR011664">
    <property type="entry name" value="Abi_system_AbiD/AbiF-like"/>
</dbReference>
<dbReference type="OrthoDB" id="9813050at2"/>
<accession>A0A2T7BHL3</accession>
<gene>
    <name evidence="1" type="ORF">DCC81_15820</name>
</gene>
<dbReference type="GO" id="GO:0008233">
    <property type="term" value="F:peptidase activity"/>
    <property type="evidence" value="ECO:0007669"/>
    <property type="project" value="UniProtKB-KW"/>
</dbReference>
<sequence length="231" mass="26902">MQFKEFQRVISARRLSRYVAATRGNTRKAMTLYRLNLRLSHDFFSVISCFEVALRNAIDAHYSTVHGADWLRNAVKCGGIFDNHNCGKTPHIIREALQRLTGYDHCKLLSTLEFGFWRYCFAKHQYFVGGQSLLRIFPEKPKSTPAQRYDHNFVFRSLERLNELRNRIAHHEPVCFTPGTAQTSTAPIRADYALILQLFHWMQINQESFLYGVDRIQNICARIDHLHAGIK</sequence>
<dbReference type="AlphaFoldDB" id="A0A2T7BHL3"/>